<dbReference type="Proteomes" id="UP000050471">
    <property type="component" value="Unassembled WGS sequence"/>
</dbReference>
<reference evidence="2 3" key="1">
    <citation type="submission" date="2015-09" db="EMBL/GenBank/DDBJ databases">
        <title>Draft genome sequence of Aliiroseovarius crassostreae CV919-312TSm, the causative agent of Roseovarius Oyster Disease (formerly Juvenile Oyster Disease).</title>
        <authorList>
            <person name="Kessner L."/>
            <person name="Spinard E."/>
            <person name="Nelson D."/>
        </authorList>
    </citation>
    <scope>NUCLEOTIDE SEQUENCE [LARGE SCALE GENOMIC DNA]</scope>
    <source>
        <strain evidence="2 3">CV919-312</strain>
    </source>
</reference>
<feature type="signal peptide" evidence="1">
    <location>
        <begin position="1"/>
        <end position="23"/>
    </location>
</feature>
<proteinExistence type="predicted"/>
<dbReference type="EMBL" id="LKBA01000008">
    <property type="protein sequence ID" value="KPN62929.1"/>
    <property type="molecule type" value="Genomic_DNA"/>
</dbReference>
<name>A0A0P7KLM1_9RHOB</name>
<feature type="chain" id="PRO_5006141171" evidence="1">
    <location>
        <begin position="24"/>
        <end position="143"/>
    </location>
</feature>
<accession>A0A0P7KLM1</accession>
<keyword evidence="3" id="KW-1185">Reference proteome</keyword>
<dbReference type="OrthoDB" id="10012093at2"/>
<dbReference type="RefSeq" id="WP_040175949.1">
    <property type="nucleotide sequence ID" value="NZ_FPBS01000047.1"/>
</dbReference>
<sequence>MFSTVKRAFWATLFIVAAHSAQAQCIVDDAAQAALDRQVEIIKSSAVDVEDIFTGPSSCINPNLLNSFDLSNLIIDPLSLVTGAVTDAINNAINDAKTQICQAIQGTIDDTVGSVNTAISDHSSTLTSDLDGILQNGWEGLSL</sequence>
<evidence type="ECO:0000313" key="3">
    <source>
        <dbReference type="Proteomes" id="UP000050471"/>
    </source>
</evidence>
<comment type="caution">
    <text evidence="2">The sequence shown here is derived from an EMBL/GenBank/DDBJ whole genome shotgun (WGS) entry which is preliminary data.</text>
</comment>
<organism evidence="2 3">
    <name type="scientific">Aliiroseovarius crassostreae</name>
    <dbReference type="NCBI Taxonomy" id="154981"/>
    <lineage>
        <taxon>Bacteria</taxon>
        <taxon>Pseudomonadati</taxon>
        <taxon>Pseudomonadota</taxon>
        <taxon>Alphaproteobacteria</taxon>
        <taxon>Rhodobacterales</taxon>
        <taxon>Paracoccaceae</taxon>
        <taxon>Aliiroseovarius</taxon>
    </lineage>
</organism>
<evidence type="ECO:0000256" key="1">
    <source>
        <dbReference type="SAM" id="SignalP"/>
    </source>
</evidence>
<dbReference type="STRING" id="154981.AKJ29_01935"/>
<evidence type="ECO:0000313" key="2">
    <source>
        <dbReference type="EMBL" id="KPN62929.1"/>
    </source>
</evidence>
<protein>
    <submittedName>
        <fullName evidence="2">Uncharacterized protein</fullName>
    </submittedName>
</protein>
<keyword evidence="1" id="KW-0732">Signal</keyword>
<dbReference type="AlphaFoldDB" id="A0A0P7KLM1"/>
<gene>
    <name evidence="2" type="ORF">AKJ29_01935</name>
</gene>